<dbReference type="InterPro" id="IPR005537">
    <property type="entry name" value="RAMP_III_fam"/>
</dbReference>
<gene>
    <name evidence="8" type="ORF">FSCG_00151</name>
</gene>
<keyword evidence="4" id="KW-0694">RNA-binding</keyword>
<evidence type="ECO:0000313" key="8">
    <source>
        <dbReference type="EMBL" id="EEO39438.1"/>
    </source>
</evidence>
<dbReference type="AlphaFoldDB" id="A0A0M1VSN3"/>
<evidence type="ECO:0000256" key="2">
    <source>
        <dbReference type="ARBA" id="ARBA00006680"/>
    </source>
</evidence>
<evidence type="ECO:0000313" key="9">
    <source>
        <dbReference type="Proteomes" id="UP000004925"/>
    </source>
</evidence>
<comment type="function">
    <text evidence="1">This subunit might be involved in maturation of a crRNA intermediate to its mature form.</text>
</comment>
<evidence type="ECO:0000259" key="7">
    <source>
        <dbReference type="Pfam" id="PF03787"/>
    </source>
</evidence>
<dbReference type="GO" id="GO:0003723">
    <property type="term" value="F:RNA binding"/>
    <property type="evidence" value="ECO:0007669"/>
    <property type="project" value="UniProtKB-KW"/>
</dbReference>
<dbReference type="EMBL" id="ACDE02000013">
    <property type="protein sequence ID" value="EEO39438.1"/>
    <property type="molecule type" value="Genomic_DNA"/>
</dbReference>
<name>A0A0M1VSN3_FUSVC</name>
<organism evidence="8 9">
    <name type="scientific">Fusobacterium vincentii 4_1_13</name>
    <dbReference type="NCBI Taxonomy" id="469606"/>
    <lineage>
        <taxon>Bacteria</taxon>
        <taxon>Fusobacteriati</taxon>
        <taxon>Fusobacteriota</taxon>
        <taxon>Fusobacteriia</taxon>
        <taxon>Fusobacteriales</taxon>
        <taxon>Fusobacteriaceae</taxon>
        <taxon>Fusobacterium</taxon>
    </lineage>
</organism>
<dbReference type="RefSeq" id="WP_008802504.1">
    <property type="nucleotide sequence ID" value="NZ_KQ235735.1"/>
</dbReference>
<dbReference type="InterPro" id="IPR010173">
    <property type="entry name" value="CRISPR-assoc_Csm5"/>
</dbReference>
<sequence>MSNIIKYKMKLEVLTPLHIGGADYKSNITKKEYLFEEENEEKKILRIVDGQKFVDYLIKNNLFDNYISLINKNINESVDEHKRNLSLEKILKELRITIDDFKNNFQKKFYIINDKKFEIKNDIKLMIINILGKPYIPGSSIKGALVNFLLIDYIIKHRNEFEKEKKLILNAAKKVSNKNQANSFRNNIMKNIVNIMEDYILYSKNMEYSVKKRMNYKINKEEECVFYKGNSGKKLGISISDSYSYTDIKTNFYQDYDEKIGKKIEPAAMPLSREYIMENSEFNFDIILDIDILKKSKLEIKNIDDLIEALENATTYLINNVLEDKNSLQTENLILGANTGFHQKTIIFALFEDKKDLTEVVKKILHKNDGTNEKQKINNHLKDRISPRVLNRIDIEGKIKLAGLVRIEKVDEKNVGTN</sequence>
<comment type="similarity">
    <text evidence="2">Belongs to the CRISPR-associated Csm5 family.</text>
</comment>
<dbReference type="CDD" id="cd09726">
    <property type="entry name" value="RAMP_I_III"/>
    <property type="match status" value="1"/>
</dbReference>
<evidence type="ECO:0000256" key="4">
    <source>
        <dbReference type="ARBA" id="ARBA00022884"/>
    </source>
</evidence>
<dbReference type="eggNOG" id="COG1332">
    <property type="taxonomic scope" value="Bacteria"/>
</dbReference>
<dbReference type="PANTHER" id="PTHR38007">
    <property type="entry name" value="CRISPR SYSTEM CMS PROTEIN CSM5"/>
    <property type="match status" value="1"/>
</dbReference>
<keyword evidence="5" id="KW-0051">Antiviral defense</keyword>
<evidence type="ECO:0000256" key="3">
    <source>
        <dbReference type="ARBA" id="ARBA00016113"/>
    </source>
</evidence>
<dbReference type="Pfam" id="PF03787">
    <property type="entry name" value="RAMPs"/>
    <property type="match status" value="1"/>
</dbReference>
<feature type="domain" description="CRISPR type III-associated protein" evidence="7">
    <location>
        <begin position="10"/>
        <end position="335"/>
    </location>
</feature>
<reference evidence="8 9" key="1">
    <citation type="submission" date="2011-10" db="EMBL/GenBank/DDBJ databases">
        <title>The Genome Sequence of Fusobacterium sp. 4_1_13.</title>
        <authorList>
            <consortium name="The Broad Institute Genome Sequencing Platform"/>
            <person name="Earl A."/>
            <person name="Ward D."/>
            <person name="Feldgarden M."/>
            <person name="Gevers D."/>
            <person name="Strauss J."/>
            <person name="Ambrose C."/>
            <person name="Allen-Vercoe E."/>
            <person name="Young S.K."/>
            <person name="Zeng Q."/>
            <person name="Gargeya S."/>
            <person name="Fitzgerald M."/>
            <person name="Haas B."/>
            <person name="Abouelleil A."/>
            <person name="Alvarado L."/>
            <person name="Arachchi H.M."/>
            <person name="Berlin A."/>
            <person name="Brown A."/>
            <person name="Chapman S.B."/>
            <person name="Chen Z."/>
            <person name="Dunbar C."/>
            <person name="Freedman E."/>
            <person name="Gearin G."/>
            <person name="Goldberg J."/>
            <person name="Griggs A."/>
            <person name="Gujja S."/>
            <person name="Heiman D."/>
            <person name="Howarth C."/>
            <person name="Larson L."/>
            <person name="Lui A."/>
            <person name="MacDonald P.J."/>
            <person name="Montmayeur A."/>
            <person name="Murphy C."/>
            <person name="Neiman D."/>
            <person name="Pearson M."/>
            <person name="Priest M."/>
            <person name="Roberts A."/>
            <person name="Saif S."/>
            <person name="Shea T."/>
            <person name="Shenoy N."/>
            <person name="Sisk P."/>
            <person name="Stolte C."/>
            <person name="Sykes S."/>
            <person name="Wortman J."/>
            <person name="Nusbaum C."/>
            <person name="Birren B."/>
        </authorList>
    </citation>
    <scope>NUCLEOTIDE SEQUENCE [LARGE SCALE GENOMIC DNA]</scope>
    <source>
        <strain evidence="8 9">4_1_13</strain>
    </source>
</reference>
<dbReference type="GO" id="GO:0051607">
    <property type="term" value="P:defense response to virus"/>
    <property type="evidence" value="ECO:0007669"/>
    <property type="project" value="UniProtKB-KW"/>
</dbReference>
<evidence type="ECO:0000256" key="6">
    <source>
        <dbReference type="ARBA" id="ARBA00031720"/>
    </source>
</evidence>
<dbReference type="PANTHER" id="PTHR38007:SF1">
    <property type="entry name" value="CRISPR SYSTEM CMS PROTEIN CSM5"/>
    <property type="match status" value="1"/>
</dbReference>
<comment type="caution">
    <text evidence="8">The sequence shown here is derived from an EMBL/GenBank/DDBJ whole genome shotgun (WGS) entry which is preliminary data.</text>
</comment>
<dbReference type="Proteomes" id="UP000004925">
    <property type="component" value="Unassembled WGS sequence"/>
</dbReference>
<protein>
    <recommendedName>
        <fullName evidence="3">CRISPR system Cms protein Csm5</fullName>
    </recommendedName>
    <alternativeName>
        <fullName evidence="6">CRISPR type III A-associated protein Csm5</fullName>
    </alternativeName>
</protein>
<dbReference type="NCBIfam" id="TIGR01899">
    <property type="entry name" value="cas_TM1807_csm5"/>
    <property type="match status" value="1"/>
</dbReference>
<accession>A0A0M1VSN3</accession>
<evidence type="ECO:0000256" key="1">
    <source>
        <dbReference type="ARBA" id="ARBA00003088"/>
    </source>
</evidence>
<evidence type="ECO:0000256" key="5">
    <source>
        <dbReference type="ARBA" id="ARBA00023118"/>
    </source>
</evidence>
<proteinExistence type="inferred from homology"/>
<dbReference type="HOGENOM" id="CLU_036878_0_0_0"/>